<dbReference type="InterPro" id="IPR033985">
    <property type="entry name" value="SusD-like_N"/>
</dbReference>
<keyword evidence="4" id="KW-0472">Membrane</keyword>
<evidence type="ECO:0000313" key="10">
    <source>
        <dbReference type="Proteomes" id="UP000614460"/>
    </source>
</evidence>
<feature type="domain" description="RagB/SusD" evidence="7">
    <location>
        <begin position="262"/>
        <end position="521"/>
    </location>
</feature>
<proteinExistence type="inferred from homology"/>
<keyword evidence="10" id="KW-1185">Reference proteome</keyword>
<dbReference type="SUPFAM" id="SSF48452">
    <property type="entry name" value="TPR-like"/>
    <property type="match status" value="1"/>
</dbReference>
<evidence type="ECO:0000259" key="8">
    <source>
        <dbReference type="Pfam" id="PF14322"/>
    </source>
</evidence>
<evidence type="ECO:0000256" key="4">
    <source>
        <dbReference type="ARBA" id="ARBA00023136"/>
    </source>
</evidence>
<dbReference type="AlphaFoldDB" id="A0A8H9KTS2"/>
<evidence type="ECO:0000259" key="7">
    <source>
        <dbReference type="Pfam" id="PF07980"/>
    </source>
</evidence>
<keyword evidence="3 6" id="KW-0732">Signal</keyword>
<dbReference type="InterPro" id="IPR012944">
    <property type="entry name" value="SusD_RagB_dom"/>
</dbReference>
<evidence type="ECO:0000256" key="2">
    <source>
        <dbReference type="ARBA" id="ARBA00006275"/>
    </source>
</evidence>
<dbReference type="InterPro" id="IPR011990">
    <property type="entry name" value="TPR-like_helical_dom_sf"/>
</dbReference>
<dbReference type="Gene3D" id="1.25.40.390">
    <property type="match status" value="1"/>
</dbReference>
<feature type="chain" id="PRO_5034034630" evidence="6">
    <location>
        <begin position="22"/>
        <end position="521"/>
    </location>
</feature>
<comment type="subcellular location">
    <subcellularLocation>
        <location evidence="1">Cell outer membrane</location>
    </subcellularLocation>
</comment>
<accession>A0A8H9KTS2</accession>
<organism evidence="9 10">
    <name type="scientific">Sphingobacterium cellulitidis</name>
    <dbReference type="NCBI Taxonomy" id="1768011"/>
    <lineage>
        <taxon>Bacteria</taxon>
        <taxon>Pseudomonadati</taxon>
        <taxon>Bacteroidota</taxon>
        <taxon>Sphingobacteriia</taxon>
        <taxon>Sphingobacteriales</taxon>
        <taxon>Sphingobacteriaceae</taxon>
        <taxon>Sphingobacterium</taxon>
    </lineage>
</organism>
<feature type="domain" description="SusD-like N-terminal" evidence="8">
    <location>
        <begin position="75"/>
        <end position="217"/>
    </location>
</feature>
<sequence length="521" mass="60391">MKKLINILFAACLMTSCSVEVNNPNTISTKTFWKSEKDAQFGINAAYNMFYKPGTFSRWLWFRLDLTSDEGFSQSPWAELKEWTQFRYNNYNFWEGNAWTYRDFYEAIFRSNQVLHYVPEIEFADAKQKEYILGQAYFLRGLYYYYLTVLWGSESKSLPIVLEPSTPGMQPEGHTEKEVFAQAIADLKKASELLPEEWDNPNKGRATKGAALAFKAKCHMQMHQFAEAKADLDWLVTGVGKKYYDLTANYFDNFTKDRENNPESVFEIQYSDANPAPAGDGDFSVDPNLGLNRGQFFAPPGIGWTDGELRPWIIDEFKKEKNVTNTFDIRLRYTAFYSSMHLDFPNNDKIYGLVSNEAQWNKDNYKGRVFFRKYSSDYYRTYDDYYNPTNVRLIRYADVLLMYAECIAETNGSLSDAVAMVDRVRNRVNMPKLSVNHASASSGKAAFLKRLQMERFLELATEGYRWADLKRWGLLDSQEGLNELKGRDPDFENFVIKKHRSLPIPSDEVNNNPNVTQNPGY</sequence>
<dbReference type="PROSITE" id="PS51257">
    <property type="entry name" value="PROKAR_LIPOPROTEIN"/>
    <property type="match status" value="1"/>
</dbReference>
<dbReference type="EMBL" id="BMKM01000002">
    <property type="protein sequence ID" value="GGE15750.1"/>
    <property type="molecule type" value="Genomic_DNA"/>
</dbReference>
<evidence type="ECO:0000256" key="1">
    <source>
        <dbReference type="ARBA" id="ARBA00004442"/>
    </source>
</evidence>
<reference evidence="9" key="1">
    <citation type="journal article" date="2014" name="Int. J. Syst. Evol. Microbiol.">
        <title>Complete genome sequence of Corynebacterium casei LMG S-19264T (=DSM 44701T), isolated from a smear-ripened cheese.</title>
        <authorList>
            <consortium name="US DOE Joint Genome Institute (JGI-PGF)"/>
            <person name="Walter F."/>
            <person name="Albersmeier A."/>
            <person name="Kalinowski J."/>
            <person name="Ruckert C."/>
        </authorList>
    </citation>
    <scope>NUCLEOTIDE SEQUENCE</scope>
    <source>
        <strain evidence="9">CGMCC 1.15966</strain>
    </source>
</reference>
<dbReference type="Pfam" id="PF14322">
    <property type="entry name" value="SusD-like_3"/>
    <property type="match status" value="1"/>
</dbReference>
<comment type="caution">
    <text evidence="9">The sequence shown here is derived from an EMBL/GenBank/DDBJ whole genome shotgun (WGS) entry which is preliminary data.</text>
</comment>
<dbReference type="Pfam" id="PF07980">
    <property type="entry name" value="SusD_RagB"/>
    <property type="match status" value="1"/>
</dbReference>
<gene>
    <name evidence="9" type="ORF">GCM10011516_11910</name>
</gene>
<dbReference type="Proteomes" id="UP000614460">
    <property type="component" value="Unassembled WGS sequence"/>
</dbReference>
<evidence type="ECO:0000256" key="6">
    <source>
        <dbReference type="SAM" id="SignalP"/>
    </source>
</evidence>
<feature type="signal peptide" evidence="6">
    <location>
        <begin position="1"/>
        <end position="21"/>
    </location>
</feature>
<dbReference type="GO" id="GO:0009279">
    <property type="term" value="C:cell outer membrane"/>
    <property type="evidence" value="ECO:0007669"/>
    <property type="project" value="UniProtKB-SubCell"/>
</dbReference>
<protein>
    <submittedName>
        <fullName evidence="9">Membrane protein</fullName>
    </submittedName>
</protein>
<keyword evidence="5" id="KW-0998">Cell outer membrane</keyword>
<dbReference type="RefSeq" id="WP_094280515.1">
    <property type="nucleotide sequence ID" value="NZ_BMKM01000002.1"/>
</dbReference>
<reference evidence="9" key="2">
    <citation type="submission" date="2020-09" db="EMBL/GenBank/DDBJ databases">
        <authorList>
            <person name="Sun Q."/>
            <person name="Zhou Y."/>
        </authorList>
    </citation>
    <scope>NUCLEOTIDE SEQUENCE</scope>
    <source>
        <strain evidence="9">CGMCC 1.15966</strain>
    </source>
</reference>
<evidence type="ECO:0000256" key="3">
    <source>
        <dbReference type="ARBA" id="ARBA00022729"/>
    </source>
</evidence>
<evidence type="ECO:0000256" key="5">
    <source>
        <dbReference type="ARBA" id="ARBA00023237"/>
    </source>
</evidence>
<comment type="similarity">
    <text evidence="2">Belongs to the SusD family.</text>
</comment>
<evidence type="ECO:0000313" key="9">
    <source>
        <dbReference type="EMBL" id="GGE15750.1"/>
    </source>
</evidence>
<name>A0A8H9KTS2_9SPHI</name>